<proteinExistence type="predicted"/>
<keyword evidence="1" id="KW-0560">Oxidoreductase</keyword>
<protein>
    <submittedName>
        <fullName evidence="1">Cytochrome P450 monooxygenase 75</fullName>
    </submittedName>
</protein>
<reference evidence="1" key="1">
    <citation type="submission" date="2021-10" db="EMBL/GenBank/DDBJ databases">
        <title>Psilocybe cubensis genome.</title>
        <authorList>
            <person name="Mckernan K.J."/>
            <person name="Crawford S."/>
            <person name="Trippe A."/>
            <person name="Kane L.T."/>
            <person name="Mclaughlin S."/>
        </authorList>
    </citation>
    <scope>NUCLEOTIDE SEQUENCE</scope>
    <source>
        <strain evidence="1">MGC-MH-2018</strain>
    </source>
</reference>
<organism evidence="1 2">
    <name type="scientific">Psilocybe cubensis</name>
    <name type="common">Psychedelic mushroom</name>
    <name type="synonym">Stropharia cubensis</name>
    <dbReference type="NCBI Taxonomy" id="181762"/>
    <lineage>
        <taxon>Eukaryota</taxon>
        <taxon>Fungi</taxon>
        <taxon>Dikarya</taxon>
        <taxon>Basidiomycota</taxon>
        <taxon>Agaricomycotina</taxon>
        <taxon>Agaricomycetes</taxon>
        <taxon>Agaricomycetidae</taxon>
        <taxon>Agaricales</taxon>
        <taxon>Agaricineae</taxon>
        <taxon>Strophariaceae</taxon>
        <taxon>Psilocybe</taxon>
    </lineage>
</organism>
<keyword evidence="2" id="KW-1185">Reference proteome</keyword>
<dbReference type="Proteomes" id="UP000664032">
    <property type="component" value="Unassembled WGS sequence"/>
</dbReference>
<evidence type="ECO:0000313" key="2">
    <source>
        <dbReference type="Proteomes" id="UP000664032"/>
    </source>
</evidence>
<sequence>MGLSPGLAYLLRTLPYFAVPSAVTYATLKVLLRQTDTALPTPVIVFLSLLARPVLFFYNLYYSEWADNKAAAVHGAIIVPKNPSKAVILYQICKKLAAIVDNFMLTKMDTDRRSLLSSPTMSSRERISDFHIYDRNATISLQMAKKRLAEGYSIDFQDLIARFTLDSAAEFLFGGSVESLSAGMPYPGQESSKENSSLHDHPASIFADSFMEGLHHTVMRIRMGDAWPLDELMSDRVLPFRKAMDVFIDPLMKKALDKREQQLLNDKSPDEEEEETFISHLVTEPYYSSLATTGANTLSSILDPKVIKDELINLLLAGRDTTMCLLSFAVYMLAEHPDIETRLRNEILEKVGANETPTYDQMREMKYMRAFLNEVLRLYPPVPADSRISTKATVLPSKKAGGKPIYVPANTTVLYSVTNIHRREDLWGPDDIPTALKFDPDRFIDERLKKYFTPNPFIFCPFNAGPRICIGQQFAYHEATFYLVRLLQQFTEFSLDQSANTPPPAEWKFGDNLKGTEKIFPMAHVTMYIKLLSSEVSL</sequence>
<keyword evidence="1" id="KW-0503">Monooxygenase</keyword>
<accession>A0ACB8H6P3</accession>
<gene>
    <name evidence="1" type="ORF">JR316_0005280</name>
</gene>
<comment type="caution">
    <text evidence="1">The sequence shown here is derived from an EMBL/GenBank/DDBJ whole genome shotgun (WGS) entry which is preliminary data.</text>
</comment>
<name>A0ACB8H6P3_PSICU</name>
<dbReference type="EMBL" id="JAFIQS020000004">
    <property type="protein sequence ID" value="KAH9483176.1"/>
    <property type="molecule type" value="Genomic_DNA"/>
</dbReference>
<evidence type="ECO:0000313" key="1">
    <source>
        <dbReference type="EMBL" id="KAH9483176.1"/>
    </source>
</evidence>